<gene>
    <name evidence="2" type="ORF">BTW07_01765</name>
</gene>
<evidence type="ECO:0008006" key="4">
    <source>
        <dbReference type="Google" id="ProtNLM"/>
    </source>
</evidence>
<dbReference type="OrthoDB" id="6184133at2"/>
<name>A0A1Q8SW95_9GAMM</name>
<evidence type="ECO:0000313" key="2">
    <source>
        <dbReference type="EMBL" id="OLO05700.1"/>
    </source>
</evidence>
<sequence>MRILIPFVGALVLLSLIGGCTFNRYNDGQREVKPGVPQEGPTSNPADASRGQNGSGELP</sequence>
<feature type="compositionally biased region" description="Polar residues" evidence="1">
    <location>
        <begin position="40"/>
        <end position="52"/>
    </location>
</feature>
<feature type="region of interest" description="Disordered" evidence="1">
    <location>
        <begin position="29"/>
        <end position="59"/>
    </location>
</feature>
<evidence type="ECO:0000256" key="1">
    <source>
        <dbReference type="SAM" id="MobiDB-lite"/>
    </source>
</evidence>
<accession>A0A1Q8SW95</accession>
<dbReference type="Proteomes" id="UP000186878">
    <property type="component" value="Unassembled WGS sequence"/>
</dbReference>
<organism evidence="2 3">
    <name type="scientific">Salinicola socius</name>
    <dbReference type="NCBI Taxonomy" id="404433"/>
    <lineage>
        <taxon>Bacteria</taxon>
        <taxon>Pseudomonadati</taxon>
        <taxon>Pseudomonadota</taxon>
        <taxon>Gammaproteobacteria</taxon>
        <taxon>Oceanospirillales</taxon>
        <taxon>Halomonadaceae</taxon>
        <taxon>Salinicola</taxon>
    </lineage>
</organism>
<reference evidence="2 3" key="1">
    <citation type="submission" date="2016-12" db="EMBL/GenBank/DDBJ databases">
        <title>Draft genome sequences of strains Salinicola socius SMB35, Salinicola sp. MH3R3-1 and Chromohalobacter sp. SMB17 from the Verkhnekamsk potash mining region of Russia.</title>
        <authorList>
            <person name="Mavrodi D.V."/>
            <person name="Olsson B.E."/>
            <person name="Korsakova E.S."/>
            <person name="Pyankova A."/>
            <person name="Mavrodi O.V."/>
            <person name="Plotnikova E.G."/>
        </authorList>
    </citation>
    <scope>NUCLEOTIDE SEQUENCE [LARGE SCALE GENOMIC DNA]</scope>
    <source>
        <strain evidence="2 3">SMB35</strain>
    </source>
</reference>
<dbReference type="EMBL" id="MSDO01000002">
    <property type="protein sequence ID" value="OLO05700.1"/>
    <property type="molecule type" value="Genomic_DNA"/>
</dbReference>
<proteinExistence type="predicted"/>
<protein>
    <recommendedName>
        <fullName evidence="4">Lipoprotein</fullName>
    </recommendedName>
</protein>
<dbReference type="RefSeq" id="WP_075568445.1">
    <property type="nucleotide sequence ID" value="NZ_MSDO01000002.1"/>
</dbReference>
<keyword evidence="3" id="KW-1185">Reference proteome</keyword>
<dbReference type="PROSITE" id="PS51257">
    <property type="entry name" value="PROKAR_LIPOPROTEIN"/>
    <property type="match status" value="1"/>
</dbReference>
<dbReference type="AlphaFoldDB" id="A0A1Q8SW95"/>
<comment type="caution">
    <text evidence="2">The sequence shown here is derived from an EMBL/GenBank/DDBJ whole genome shotgun (WGS) entry which is preliminary data.</text>
</comment>
<evidence type="ECO:0000313" key="3">
    <source>
        <dbReference type="Proteomes" id="UP000186878"/>
    </source>
</evidence>